<organism evidence="5 6">
    <name type="scientific">Cohnella phaseoli</name>
    <dbReference type="NCBI Taxonomy" id="456490"/>
    <lineage>
        <taxon>Bacteria</taxon>
        <taxon>Bacillati</taxon>
        <taxon>Bacillota</taxon>
        <taxon>Bacilli</taxon>
        <taxon>Bacillales</taxon>
        <taxon>Paenibacillaceae</taxon>
        <taxon>Cohnella</taxon>
    </lineage>
</organism>
<dbReference type="InterPro" id="IPR011330">
    <property type="entry name" value="Glyco_hydro/deAcase_b/a-brl"/>
</dbReference>
<dbReference type="PANTHER" id="PTHR34216:SF3">
    <property type="entry name" value="POLY-BETA-1,6-N-ACETYL-D-GLUCOSAMINE N-DEACETYLASE"/>
    <property type="match status" value="1"/>
</dbReference>
<dbReference type="InterPro" id="IPR051398">
    <property type="entry name" value="Polysacch_Deacetylase"/>
</dbReference>
<reference evidence="5 6" key="1">
    <citation type="submission" date="2018-07" db="EMBL/GenBank/DDBJ databases">
        <title>Genomic Encyclopedia of Type Strains, Phase III (KMG-III): the genomes of soil and plant-associated and newly described type strains.</title>
        <authorList>
            <person name="Whitman W."/>
        </authorList>
    </citation>
    <scope>NUCLEOTIDE SEQUENCE [LARGE SCALE GENOMIC DNA]</scope>
    <source>
        <strain evidence="5 6">CECT 7287</strain>
    </source>
</reference>
<keyword evidence="2" id="KW-0732">Signal</keyword>
<proteinExistence type="predicted"/>
<evidence type="ECO:0000313" key="6">
    <source>
        <dbReference type="Proteomes" id="UP000256977"/>
    </source>
</evidence>
<evidence type="ECO:0000256" key="1">
    <source>
        <dbReference type="ARBA" id="ARBA00004613"/>
    </source>
</evidence>
<feature type="domain" description="NodB homology" evidence="4">
    <location>
        <begin position="131"/>
        <end position="373"/>
    </location>
</feature>
<dbReference type="GO" id="GO:0016810">
    <property type="term" value="F:hydrolase activity, acting on carbon-nitrogen (but not peptide) bonds"/>
    <property type="evidence" value="ECO:0007669"/>
    <property type="project" value="InterPro"/>
</dbReference>
<comment type="caution">
    <text evidence="5">The sequence shown here is derived from an EMBL/GenBank/DDBJ whole genome shotgun (WGS) entry which is preliminary data.</text>
</comment>
<evidence type="ECO:0000313" key="5">
    <source>
        <dbReference type="EMBL" id="RED55040.1"/>
    </source>
</evidence>
<dbReference type="PANTHER" id="PTHR34216">
    <property type="match status" value="1"/>
</dbReference>
<evidence type="ECO:0000256" key="3">
    <source>
        <dbReference type="SAM" id="Phobius"/>
    </source>
</evidence>
<dbReference type="PROSITE" id="PS51677">
    <property type="entry name" value="NODB"/>
    <property type="match status" value="1"/>
</dbReference>
<sequence length="373" mass="42249">MKLKRTFLILTSLLIVGVLALGVLTVRWYNSYFPSLFKAMPGFVHALALDKSQVVYYGLKPTKLSPNGNYYRDRVIVLMYHDVNPEPQDIKSLSTADFERQLELMESNNFHWITMEQYRDFVLHRAPVPDNAVLLTFDDGYESLYSHAYPLLQKHGAPASAFLIASKVGDRKGAFPKATWNQIKEMQQGGIEFFSHTFDSHSYVPNSPNKGDLKAKLAHPMYLKKAGRMETEEEYEQRVTEDLRHANEVLQQELGKPNYALAFPYGAYSDPLLKVCEQLGIELTFTVKSGLNAPGQKNGYRLNAGGMDNNPALQIELMKLAEKRLAVDYSPFLSIGARKAVFLSLTVAVLLIGLLWLRFGWLLVRRRQSGFSS</sequence>
<name>A0A3D9I062_9BACL</name>
<evidence type="ECO:0000259" key="4">
    <source>
        <dbReference type="PROSITE" id="PS51677"/>
    </source>
</evidence>
<keyword evidence="6" id="KW-1185">Reference proteome</keyword>
<protein>
    <submittedName>
        <fullName evidence="5">Biofilm PGA synthesis lipoprotein PgaB</fullName>
    </submittedName>
</protein>
<gene>
    <name evidence="5" type="ORF">DFP98_14549</name>
</gene>
<dbReference type="Pfam" id="PF01522">
    <property type="entry name" value="Polysacc_deac_1"/>
    <property type="match status" value="1"/>
</dbReference>
<keyword evidence="3" id="KW-0812">Transmembrane</keyword>
<dbReference type="SUPFAM" id="SSF88713">
    <property type="entry name" value="Glycoside hydrolase/deacetylase"/>
    <property type="match status" value="1"/>
</dbReference>
<dbReference type="Gene3D" id="3.20.20.370">
    <property type="entry name" value="Glycoside hydrolase/deacetylase"/>
    <property type="match status" value="1"/>
</dbReference>
<dbReference type="GO" id="GO:0005975">
    <property type="term" value="P:carbohydrate metabolic process"/>
    <property type="evidence" value="ECO:0007669"/>
    <property type="project" value="InterPro"/>
</dbReference>
<feature type="transmembrane region" description="Helical" evidence="3">
    <location>
        <begin position="340"/>
        <end position="364"/>
    </location>
</feature>
<comment type="subcellular location">
    <subcellularLocation>
        <location evidence="1">Secreted</location>
    </subcellularLocation>
</comment>
<accession>A0A3D9I062</accession>
<dbReference type="Proteomes" id="UP000256977">
    <property type="component" value="Unassembled WGS sequence"/>
</dbReference>
<dbReference type="RefSeq" id="WP_181918141.1">
    <property type="nucleotide sequence ID" value="NZ_QRDZ01000045.1"/>
</dbReference>
<evidence type="ECO:0000256" key="2">
    <source>
        <dbReference type="ARBA" id="ARBA00022729"/>
    </source>
</evidence>
<dbReference type="InterPro" id="IPR002509">
    <property type="entry name" value="NODB_dom"/>
</dbReference>
<dbReference type="GO" id="GO:0005576">
    <property type="term" value="C:extracellular region"/>
    <property type="evidence" value="ECO:0007669"/>
    <property type="project" value="UniProtKB-SubCell"/>
</dbReference>
<dbReference type="AlphaFoldDB" id="A0A3D9I062"/>
<keyword evidence="3" id="KW-0472">Membrane</keyword>
<keyword evidence="5" id="KW-0449">Lipoprotein</keyword>
<dbReference type="EMBL" id="QRDZ01000045">
    <property type="protein sequence ID" value="RED55040.1"/>
    <property type="molecule type" value="Genomic_DNA"/>
</dbReference>
<keyword evidence="3" id="KW-1133">Transmembrane helix</keyword>